<organism evidence="7 8">
    <name type="scientific">Inquilinus ginsengisoli</name>
    <dbReference type="NCBI Taxonomy" id="363840"/>
    <lineage>
        <taxon>Bacteria</taxon>
        <taxon>Pseudomonadati</taxon>
        <taxon>Pseudomonadota</taxon>
        <taxon>Alphaproteobacteria</taxon>
        <taxon>Rhodospirillales</taxon>
        <taxon>Rhodospirillaceae</taxon>
        <taxon>Inquilinus</taxon>
    </lineage>
</organism>
<dbReference type="RefSeq" id="WP_309793691.1">
    <property type="nucleotide sequence ID" value="NZ_JAVDPW010000003.1"/>
</dbReference>
<dbReference type="PIRSF" id="PIRSF019574">
    <property type="entry name" value="Periplasmic_polyamine_BP"/>
    <property type="match status" value="1"/>
</dbReference>
<comment type="function">
    <text evidence="5">Required for the activity of the bacterial periplasmic transport system of putrescine.</text>
</comment>
<protein>
    <recommendedName>
        <fullName evidence="5">Putrescine-binding periplasmic protein</fullName>
    </recommendedName>
</protein>
<dbReference type="CDD" id="cd13659">
    <property type="entry name" value="PBP2_PotF"/>
    <property type="match status" value="1"/>
</dbReference>
<dbReference type="PANTHER" id="PTHR30222">
    <property type="entry name" value="SPERMIDINE/PUTRESCINE-BINDING PERIPLASMIC PROTEIN"/>
    <property type="match status" value="1"/>
</dbReference>
<name>A0ABU1JLC7_9PROT</name>
<feature type="chain" id="PRO_5045842707" description="Putrescine-binding periplasmic protein" evidence="6">
    <location>
        <begin position="27"/>
        <end position="368"/>
    </location>
</feature>
<keyword evidence="2 5" id="KW-0813">Transport</keyword>
<evidence type="ECO:0000313" key="8">
    <source>
        <dbReference type="Proteomes" id="UP001262410"/>
    </source>
</evidence>
<dbReference type="InterPro" id="IPR001188">
    <property type="entry name" value="Sperm_putr-bd"/>
</dbReference>
<evidence type="ECO:0000256" key="6">
    <source>
        <dbReference type="SAM" id="SignalP"/>
    </source>
</evidence>
<dbReference type="PANTHER" id="PTHR30222:SF12">
    <property type="entry name" value="NORSPERMIDINE SENSOR"/>
    <property type="match status" value="1"/>
</dbReference>
<keyword evidence="3 6" id="KW-0732">Signal</keyword>
<evidence type="ECO:0000256" key="5">
    <source>
        <dbReference type="PIRNR" id="PIRNR019574"/>
    </source>
</evidence>
<dbReference type="Gene3D" id="3.40.190.10">
    <property type="entry name" value="Periplasmic binding protein-like II"/>
    <property type="match status" value="2"/>
</dbReference>
<comment type="similarity">
    <text evidence="5">Belongs to the bacterial solute-binding protein PotD/PotF family.</text>
</comment>
<accession>A0ABU1JLC7</accession>
<dbReference type="Proteomes" id="UP001262410">
    <property type="component" value="Unassembled WGS sequence"/>
</dbReference>
<sequence length="368" mass="40195">MTRSPQAIRLLAATALLLGAALPALADEEKVVNVYNWVDYIGETTIKDFETETGIKVVYDTYDASETVDAKMMAGSSGYDVVLHGSHLIPPLVKAGVFAKIDKAKLTNYGNLDPDILKIVAAHDPGNEYMVPYMWGTVGFAYNVDMIKQRMADAPVTSLDMLFKPELAKKWADCGISILESPTDMIPLALSYLHKNPNSQDPKDYQAAAALFKPIRQYVKAVDSANYLNQLPNQELCLAFSWSGDYATAASRAAEAGVKIDLAYSVPDTGGPAWFDGWLIPSDAPHPNNALVFINYMLRPQVIAAATNFTNYANANKASQPFVNKEILENPAIYPDAATRAKLYVPADLPQAALRARTRAWSQIKAGQ</sequence>
<dbReference type="PRINTS" id="PR00909">
    <property type="entry name" value="SPERMDNBNDNG"/>
</dbReference>
<gene>
    <name evidence="7" type="ORF">E9232_001915</name>
</gene>
<keyword evidence="8" id="KW-1185">Reference proteome</keyword>
<dbReference type="EMBL" id="JAVDPW010000003">
    <property type="protein sequence ID" value="MDR6289400.1"/>
    <property type="molecule type" value="Genomic_DNA"/>
</dbReference>
<evidence type="ECO:0000256" key="3">
    <source>
        <dbReference type="ARBA" id="ARBA00022729"/>
    </source>
</evidence>
<evidence type="ECO:0000256" key="4">
    <source>
        <dbReference type="ARBA" id="ARBA00022764"/>
    </source>
</evidence>
<comment type="subcellular location">
    <subcellularLocation>
        <location evidence="1 5">Periplasm</location>
    </subcellularLocation>
</comment>
<dbReference type="InterPro" id="IPR006059">
    <property type="entry name" value="SBP"/>
</dbReference>
<feature type="signal peptide" evidence="6">
    <location>
        <begin position="1"/>
        <end position="26"/>
    </location>
</feature>
<proteinExistence type="inferred from homology"/>
<evidence type="ECO:0000256" key="2">
    <source>
        <dbReference type="ARBA" id="ARBA00022448"/>
    </source>
</evidence>
<evidence type="ECO:0000313" key="7">
    <source>
        <dbReference type="EMBL" id="MDR6289400.1"/>
    </source>
</evidence>
<dbReference type="Pfam" id="PF13416">
    <property type="entry name" value="SBP_bac_8"/>
    <property type="match status" value="1"/>
</dbReference>
<evidence type="ECO:0000256" key="1">
    <source>
        <dbReference type="ARBA" id="ARBA00004418"/>
    </source>
</evidence>
<comment type="caution">
    <text evidence="7">The sequence shown here is derived from an EMBL/GenBank/DDBJ whole genome shotgun (WGS) entry which is preliminary data.</text>
</comment>
<keyword evidence="4 5" id="KW-0574">Periplasm</keyword>
<dbReference type="SUPFAM" id="SSF53850">
    <property type="entry name" value="Periplasmic binding protein-like II"/>
    <property type="match status" value="1"/>
</dbReference>
<reference evidence="7 8" key="1">
    <citation type="submission" date="2023-07" db="EMBL/GenBank/DDBJ databases">
        <title>Sorghum-associated microbial communities from plants grown in Nebraska, USA.</title>
        <authorList>
            <person name="Schachtman D."/>
        </authorList>
    </citation>
    <scope>NUCLEOTIDE SEQUENCE [LARGE SCALE GENOMIC DNA]</scope>
    <source>
        <strain evidence="7 8">584</strain>
    </source>
</reference>